<dbReference type="AlphaFoldDB" id="A0A8J2WKQ3"/>
<reference evidence="3" key="1">
    <citation type="submission" date="2021-11" db="EMBL/GenBank/DDBJ databases">
        <authorList>
            <person name="Schell T."/>
        </authorList>
    </citation>
    <scope>NUCLEOTIDE SEQUENCE</scope>
    <source>
        <strain evidence="3">M5</strain>
    </source>
</reference>
<keyword evidence="1" id="KW-0472">Membrane</keyword>
<evidence type="ECO:0000313" key="4">
    <source>
        <dbReference type="Proteomes" id="UP000789390"/>
    </source>
</evidence>
<keyword evidence="2" id="KW-0732">Signal</keyword>
<evidence type="ECO:0000256" key="1">
    <source>
        <dbReference type="SAM" id="Phobius"/>
    </source>
</evidence>
<keyword evidence="1" id="KW-0812">Transmembrane</keyword>
<evidence type="ECO:0000313" key="3">
    <source>
        <dbReference type="EMBL" id="CAH0108374.1"/>
    </source>
</evidence>
<dbReference type="Proteomes" id="UP000789390">
    <property type="component" value="Unassembled WGS sequence"/>
</dbReference>
<sequence length="108" mass="12257">MIVSVFKLALLFFGFMGYFIEAQQYSKEIHSIANNPGREKRGIIYMNSKAPITLQIVVALPISMGFPALKGRRSRKQIRRNNISERVRSFQPITVGPAGENQRFNTPT</sequence>
<name>A0A8J2WKQ3_9CRUS</name>
<feature type="chain" id="PRO_5035269525" evidence="2">
    <location>
        <begin position="23"/>
        <end position="108"/>
    </location>
</feature>
<organism evidence="3 4">
    <name type="scientific">Daphnia galeata</name>
    <dbReference type="NCBI Taxonomy" id="27404"/>
    <lineage>
        <taxon>Eukaryota</taxon>
        <taxon>Metazoa</taxon>
        <taxon>Ecdysozoa</taxon>
        <taxon>Arthropoda</taxon>
        <taxon>Crustacea</taxon>
        <taxon>Branchiopoda</taxon>
        <taxon>Diplostraca</taxon>
        <taxon>Cladocera</taxon>
        <taxon>Anomopoda</taxon>
        <taxon>Daphniidae</taxon>
        <taxon>Daphnia</taxon>
    </lineage>
</organism>
<comment type="caution">
    <text evidence="3">The sequence shown here is derived from an EMBL/GenBank/DDBJ whole genome shotgun (WGS) entry which is preliminary data.</text>
</comment>
<accession>A0A8J2WKQ3</accession>
<evidence type="ECO:0000256" key="2">
    <source>
        <dbReference type="SAM" id="SignalP"/>
    </source>
</evidence>
<proteinExistence type="predicted"/>
<feature type="signal peptide" evidence="2">
    <location>
        <begin position="1"/>
        <end position="22"/>
    </location>
</feature>
<feature type="transmembrane region" description="Helical" evidence="1">
    <location>
        <begin position="52"/>
        <end position="69"/>
    </location>
</feature>
<keyword evidence="1" id="KW-1133">Transmembrane helix</keyword>
<protein>
    <submittedName>
        <fullName evidence="3">Uncharacterized protein</fullName>
    </submittedName>
</protein>
<gene>
    <name evidence="3" type="ORF">DGAL_LOCUS11751</name>
</gene>
<dbReference type="EMBL" id="CAKKLH010000283">
    <property type="protein sequence ID" value="CAH0108374.1"/>
    <property type="molecule type" value="Genomic_DNA"/>
</dbReference>
<keyword evidence="4" id="KW-1185">Reference proteome</keyword>